<evidence type="ECO:0008006" key="4">
    <source>
        <dbReference type="Google" id="ProtNLM"/>
    </source>
</evidence>
<comment type="caution">
    <text evidence="2">The sequence shown here is derived from an EMBL/GenBank/DDBJ whole genome shotgun (WGS) entry which is preliminary data.</text>
</comment>
<dbReference type="eggNOG" id="COG4422">
    <property type="taxonomic scope" value="Bacteria"/>
</dbReference>
<evidence type="ECO:0000313" key="2">
    <source>
        <dbReference type="EMBL" id="EFQ05310.1"/>
    </source>
</evidence>
<dbReference type="EMBL" id="AECU01000243">
    <property type="protein sequence ID" value="EFQ05310.1"/>
    <property type="molecule type" value="Genomic_DNA"/>
</dbReference>
<evidence type="ECO:0000256" key="1">
    <source>
        <dbReference type="SAM" id="MobiDB-lite"/>
    </source>
</evidence>
<feature type="region of interest" description="Disordered" evidence="1">
    <location>
        <begin position="63"/>
        <end position="105"/>
    </location>
</feature>
<feature type="compositionally biased region" description="Low complexity" evidence="1">
    <location>
        <begin position="71"/>
        <end position="89"/>
    </location>
</feature>
<evidence type="ECO:0000313" key="3">
    <source>
        <dbReference type="Proteomes" id="UP000006028"/>
    </source>
</evidence>
<reference evidence="2 3" key="1">
    <citation type="submission" date="2010-08" db="EMBL/GenBank/DDBJ databases">
        <authorList>
            <person name="Weinstock G."/>
            <person name="Sodergren E."/>
            <person name="Clifton S."/>
            <person name="Fulton L."/>
            <person name="Fulton B."/>
            <person name="Courtney L."/>
            <person name="Fronick C."/>
            <person name="Harrison M."/>
            <person name="Strong C."/>
            <person name="Farmer C."/>
            <person name="Delahaunty K."/>
            <person name="Markovic C."/>
            <person name="Hall O."/>
            <person name="Minx P."/>
            <person name="Tomlinson C."/>
            <person name="Mitreva M."/>
            <person name="Hou S."/>
            <person name="Chen J."/>
            <person name="Wollam A."/>
            <person name="Pepin K.H."/>
            <person name="Johnson M."/>
            <person name="Bhonagiri V."/>
            <person name="Zhang X."/>
            <person name="Suruliraj S."/>
            <person name="Warren W."/>
            <person name="Chinwalla A."/>
            <person name="Mardis E.R."/>
            <person name="Wilson R.K."/>
        </authorList>
    </citation>
    <scope>NUCLEOTIDE SEQUENCE [LARGE SCALE GENOMIC DNA]</scope>
    <source>
        <strain evidence="2 3">KLE1255</strain>
    </source>
</reference>
<sequence>MSSDIWNPWHGCRKYSEGCDHCYMYYLDNERGKSGGEIYKVKTNSDLSSSVYHTKCKKRICTPPAGGKDQSSGNSSSANSASVSNFSFSITPSDNSRRAVSSGIR</sequence>
<dbReference type="BioCyc" id="FCF748224-HMP:GTSS-1461-MONOMER"/>
<accession>E2ZNC9</accession>
<dbReference type="HOGENOM" id="CLU_2232557_0_0_9"/>
<dbReference type="AlphaFoldDB" id="E2ZNC9"/>
<proteinExistence type="predicted"/>
<dbReference type="Pfam" id="PF07505">
    <property type="entry name" value="DUF5131"/>
    <property type="match status" value="1"/>
</dbReference>
<name>E2ZNC9_9FIRM</name>
<dbReference type="InterPro" id="IPR011101">
    <property type="entry name" value="DUF5131"/>
</dbReference>
<protein>
    <recommendedName>
        <fullName evidence="4">DUF5131 family protein</fullName>
    </recommendedName>
</protein>
<dbReference type="Proteomes" id="UP000006028">
    <property type="component" value="Unassembled WGS sequence"/>
</dbReference>
<gene>
    <name evidence="2" type="ORF">HMPREF9436_03207</name>
</gene>
<organism evidence="2 3">
    <name type="scientific">Faecalibacterium cf. prausnitzii KLE1255</name>
    <dbReference type="NCBI Taxonomy" id="748224"/>
    <lineage>
        <taxon>Bacteria</taxon>
        <taxon>Bacillati</taxon>
        <taxon>Bacillota</taxon>
        <taxon>Clostridia</taxon>
        <taxon>Eubacteriales</taxon>
        <taxon>Oscillospiraceae</taxon>
        <taxon>Faecalibacterium</taxon>
    </lineage>
</organism>